<dbReference type="Proteomes" id="UP000230595">
    <property type="component" value="Unassembled WGS sequence"/>
</dbReference>
<dbReference type="PANTHER" id="PTHR30258">
    <property type="entry name" value="TYPE II SECRETION SYSTEM PROTEIN GSPE-RELATED"/>
    <property type="match status" value="1"/>
</dbReference>
<dbReference type="GO" id="GO:0016887">
    <property type="term" value="F:ATP hydrolysis activity"/>
    <property type="evidence" value="ECO:0007669"/>
    <property type="project" value="TreeGrafter"/>
</dbReference>
<reference evidence="7" key="1">
    <citation type="submission" date="2017-09" db="EMBL/GenBank/DDBJ databases">
        <title>Depth-based differentiation of microbial function through sediment-hosted aquifers and enrichment of novel symbionts in the deep terrestrial subsurface.</title>
        <authorList>
            <person name="Probst A.J."/>
            <person name="Ladd B."/>
            <person name="Jarett J.K."/>
            <person name="Geller-Mcgrath D.E."/>
            <person name="Sieber C.M.K."/>
            <person name="Emerson J.B."/>
            <person name="Anantharaman K."/>
            <person name="Thomas B.C."/>
            <person name="Malmstrom R."/>
            <person name="Stieglmeier M."/>
            <person name="Klingl A."/>
            <person name="Woyke T."/>
            <person name="Ryan C.M."/>
            <person name="Banfield J.F."/>
        </authorList>
    </citation>
    <scope>NUCLEOTIDE SEQUENCE [LARGE SCALE GENOMIC DNA]</scope>
</reference>
<protein>
    <recommendedName>
        <fullName evidence="5">Bacterial type II secretion system protein E domain-containing protein</fullName>
    </recommendedName>
</protein>
<evidence type="ECO:0000256" key="1">
    <source>
        <dbReference type="ARBA" id="ARBA00006611"/>
    </source>
</evidence>
<evidence type="ECO:0000259" key="5">
    <source>
        <dbReference type="Pfam" id="PF00437"/>
    </source>
</evidence>
<evidence type="ECO:0000256" key="4">
    <source>
        <dbReference type="SAM" id="MobiDB-lite"/>
    </source>
</evidence>
<dbReference type="Gene3D" id="3.30.450.90">
    <property type="match status" value="1"/>
</dbReference>
<dbReference type="SUPFAM" id="SSF52540">
    <property type="entry name" value="P-loop containing nucleoside triphosphate hydrolases"/>
    <property type="match status" value="1"/>
</dbReference>
<dbReference type="InterPro" id="IPR027417">
    <property type="entry name" value="P-loop_NTPase"/>
</dbReference>
<keyword evidence="3" id="KW-0067">ATP-binding</keyword>
<dbReference type="InterPro" id="IPR001482">
    <property type="entry name" value="T2SS/T4SS_dom"/>
</dbReference>
<comment type="caution">
    <text evidence="6">The sequence shown here is derived from an EMBL/GenBank/DDBJ whole genome shotgun (WGS) entry which is preliminary data.</text>
</comment>
<feature type="non-terminal residue" evidence="6">
    <location>
        <position position="293"/>
    </location>
</feature>
<dbReference type="Pfam" id="PF00437">
    <property type="entry name" value="T2SSE"/>
    <property type="match status" value="1"/>
</dbReference>
<dbReference type="GO" id="GO:0005886">
    <property type="term" value="C:plasma membrane"/>
    <property type="evidence" value="ECO:0007669"/>
    <property type="project" value="TreeGrafter"/>
</dbReference>
<dbReference type="GO" id="GO:0005524">
    <property type="term" value="F:ATP binding"/>
    <property type="evidence" value="ECO:0007669"/>
    <property type="project" value="UniProtKB-KW"/>
</dbReference>
<dbReference type="PANTHER" id="PTHR30258:SF3">
    <property type="entry name" value="SLL1921 PROTEIN"/>
    <property type="match status" value="1"/>
</dbReference>
<sequence>MGVKSLSEIKSQFSKTQREAEERDAKRRAEKNNLSYADLSTSPVSIEALNLIPEESAKKNKIAVIEANQGKAAIIVYDPNAEGTKQVIKEIESAGYKPSIFVVSLYSLERVLGFYKFISQKQGKISGKIEISGDKNTISEENKLDSLNKIKEALQKTSFAAADVNKIFGIILNGALDNKASDIHFEPEERRVKLRIRIDGALHDVDIDFKKEFYANLLSRIKLLSNLKINIRDEAQDGRFTIRVENKEIEVRVAIAPSEFGEVVVMRILDPEAISLSLSDLGLREDDLKIIEV</sequence>
<evidence type="ECO:0000313" key="7">
    <source>
        <dbReference type="Proteomes" id="UP000230595"/>
    </source>
</evidence>
<name>A0A2M7CQC8_9BACT</name>
<dbReference type="AlphaFoldDB" id="A0A2M7CQC8"/>
<dbReference type="EMBL" id="PEUH01000017">
    <property type="protein sequence ID" value="PIV31867.1"/>
    <property type="molecule type" value="Genomic_DNA"/>
</dbReference>
<comment type="similarity">
    <text evidence="1">Belongs to the GSP E family.</text>
</comment>
<accession>A0A2M7CQC8</accession>
<evidence type="ECO:0000313" key="6">
    <source>
        <dbReference type="EMBL" id="PIV31867.1"/>
    </source>
</evidence>
<evidence type="ECO:0000256" key="3">
    <source>
        <dbReference type="ARBA" id="ARBA00022840"/>
    </source>
</evidence>
<evidence type="ECO:0000256" key="2">
    <source>
        <dbReference type="ARBA" id="ARBA00022741"/>
    </source>
</evidence>
<organism evidence="6 7">
    <name type="scientific">Candidatus Wolfebacteria bacterium CG02_land_8_20_14_3_00_37_12</name>
    <dbReference type="NCBI Taxonomy" id="1975066"/>
    <lineage>
        <taxon>Bacteria</taxon>
        <taxon>Candidatus Wolfeibacteriota</taxon>
    </lineage>
</organism>
<feature type="region of interest" description="Disordered" evidence="4">
    <location>
        <begin position="1"/>
        <end position="34"/>
    </location>
</feature>
<gene>
    <name evidence="6" type="ORF">COS33_00940</name>
</gene>
<keyword evidence="2" id="KW-0547">Nucleotide-binding</keyword>
<feature type="compositionally biased region" description="Basic and acidic residues" evidence="4">
    <location>
        <begin position="16"/>
        <end position="31"/>
    </location>
</feature>
<proteinExistence type="inferred from homology"/>
<feature type="domain" description="Bacterial type II secretion system protein E" evidence="5">
    <location>
        <begin position="164"/>
        <end position="291"/>
    </location>
</feature>